<gene>
    <name evidence="1" type="ORF">TNCT_460391</name>
</gene>
<dbReference type="AlphaFoldDB" id="A0A8X6JA62"/>
<dbReference type="OrthoDB" id="6570226at2759"/>
<sequence>MGKIGAAADIRKTFLPIFLDEHDRDYMRFIWWKDGDPEKEIRTLSDPERWNYVPDGDVRLTKVKMKNGEYLRPIDRLLPLELSVELDAPKNLRSRHGLLRKE</sequence>
<comment type="caution">
    <text evidence="1">The sequence shown here is derived from an EMBL/GenBank/DDBJ whole genome shotgun (WGS) entry which is preliminary data.</text>
</comment>
<protein>
    <submittedName>
        <fullName evidence="1">Uncharacterized protein</fullName>
    </submittedName>
</protein>
<evidence type="ECO:0000313" key="2">
    <source>
        <dbReference type="Proteomes" id="UP000887116"/>
    </source>
</evidence>
<name>A0A8X6JA62_TRICU</name>
<organism evidence="1 2">
    <name type="scientific">Trichonephila clavata</name>
    <name type="common">Joro spider</name>
    <name type="synonym">Nephila clavata</name>
    <dbReference type="NCBI Taxonomy" id="2740835"/>
    <lineage>
        <taxon>Eukaryota</taxon>
        <taxon>Metazoa</taxon>
        <taxon>Ecdysozoa</taxon>
        <taxon>Arthropoda</taxon>
        <taxon>Chelicerata</taxon>
        <taxon>Arachnida</taxon>
        <taxon>Araneae</taxon>
        <taxon>Araneomorphae</taxon>
        <taxon>Entelegynae</taxon>
        <taxon>Araneoidea</taxon>
        <taxon>Nephilidae</taxon>
        <taxon>Trichonephila</taxon>
    </lineage>
</organism>
<evidence type="ECO:0000313" key="1">
    <source>
        <dbReference type="EMBL" id="GFR17108.1"/>
    </source>
</evidence>
<accession>A0A8X6JA62</accession>
<keyword evidence="2" id="KW-1185">Reference proteome</keyword>
<proteinExistence type="predicted"/>
<reference evidence="1" key="1">
    <citation type="submission" date="2020-07" db="EMBL/GenBank/DDBJ databases">
        <title>Multicomponent nature underlies the extraordinary mechanical properties of spider dragline silk.</title>
        <authorList>
            <person name="Kono N."/>
            <person name="Nakamura H."/>
            <person name="Mori M."/>
            <person name="Yoshida Y."/>
            <person name="Ohtoshi R."/>
            <person name="Malay A.D."/>
            <person name="Moran D.A.P."/>
            <person name="Tomita M."/>
            <person name="Numata K."/>
            <person name="Arakawa K."/>
        </authorList>
    </citation>
    <scope>NUCLEOTIDE SEQUENCE</scope>
</reference>
<dbReference type="Proteomes" id="UP000887116">
    <property type="component" value="Unassembled WGS sequence"/>
</dbReference>
<dbReference type="EMBL" id="BMAO01037356">
    <property type="protein sequence ID" value="GFR17108.1"/>
    <property type="molecule type" value="Genomic_DNA"/>
</dbReference>